<dbReference type="RefSeq" id="WP_072905355.1">
    <property type="nucleotide sequence ID" value="NZ_FRAI01000005.1"/>
</dbReference>
<keyword evidence="1" id="KW-0969">Cilium</keyword>
<dbReference type="NCBIfam" id="TIGR02530">
    <property type="entry name" value="flg_new"/>
    <property type="match status" value="1"/>
</dbReference>
<keyword evidence="1" id="KW-0966">Cell projection</keyword>
<dbReference type="OrthoDB" id="165650at2"/>
<proteinExistence type="predicted"/>
<evidence type="ECO:0000313" key="1">
    <source>
        <dbReference type="EMBL" id="SHJ58875.1"/>
    </source>
</evidence>
<protein>
    <submittedName>
        <fullName evidence="1">Flagellar operon protein</fullName>
    </submittedName>
</protein>
<dbReference type="EMBL" id="FRAI01000005">
    <property type="protein sequence ID" value="SHJ58875.1"/>
    <property type="molecule type" value="Genomic_DNA"/>
</dbReference>
<dbReference type="AlphaFoldDB" id="A0A1M6KIZ2"/>
<accession>A0A1M6KIZ2</accession>
<keyword evidence="2" id="KW-1185">Reference proteome</keyword>
<dbReference type="Pfam" id="PF12611">
    <property type="entry name" value="Flagellar_put"/>
    <property type="match status" value="1"/>
</dbReference>
<dbReference type="STRING" id="1120989.SAMN02745227_00137"/>
<reference evidence="2" key="1">
    <citation type="submission" date="2016-11" db="EMBL/GenBank/DDBJ databases">
        <authorList>
            <person name="Varghese N."/>
            <person name="Submissions S."/>
        </authorList>
    </citation>
    <scope>NUCLEOTIDE SEQUENCE [LARGE SCALE GENOMIC DNA]</scope>
    <source>
        <strain evidence="2">DSM 14826</strain>
    </source>
</reference>
<dbReference type="InterPro" id="IPR013367">
    <property type="entry name" value="Flagellar_put"/>
</dbReference>
<gene>
    <name evidence="1" type="ORF">SAMN02745227_00137</name>
</gene>
<name>A0A1M6KIZ2_9FIRM</name>
<dbReference type="Proteomes" id="UP000243547">
    <property type="component" value="Unassembled WGS sequence"/>
</dbReference>
<sequence>MSKIINPHLLPFNQQRDKLINSNIKSENFKSVFQQELANLTISKHANERLEKRGINLDKTELAKLNLAMDKLKEKGSKDSLVLLNGNAYIVNPQKRVIITAINKENLKEKIFTEIDSALIL</sequence>
<keyword evidence="1" id="KW-0282">Flagellum</keyword>
<evidence type="ECO:0000313" key="2">
    <source>
        <dbReference type="Proteomes" id="UP000243547"/>
    </source>
</evidence>
<organism evidence="1 2">
    <name type="scientific">Anaerobranca californiensis DSM 14826</name>
    <dbReference type="NCBI Taxonomy" id="1120989"/>
    <lineage>
        <taxon>Bacteria</taxon>
        <taxon>Bacillati</taxon>
        <taxon>Bacillota</taxon>
        <taxon>Clostridia</taxon>
        <taxon>Eubacteriales</taxon>
        <taxon>Proteinivoracaceae</taxon>
        <taxon>Anaerobranca</taxon>
    </lineage>
</organism>